<gene>
    <name evidence="2" type="ORF">A2Z23_02750</name>
</gene>
<protein>
    <submittedName>
        <fullName evidence="2">Uncharacterized protein</fullName>
    </submittedName>
</protein>
<feature type="transmembrane region" description="Helical" evidence="1">
    <location>
        <begin position="35"/>
        <end position="54"/>
    </location>
</feature>
<keyword evidence="1" id="KW-0472">Membrane</keyword>
<evidence type="ECO:0000313" key="2">
    <source>
        <dbReference type="EMBL" id="OGD86752.1"/>
    </source>
</evidence>
<organism evidence="2 3">
    <name type="scientific">Candidatus Curtissbacteria bacterium RBG_16_39_7</name>
    <dbReference type="NCBI Taxonomy" id="1797707"/>
    <lineage>
        <taxon>Bacteria</taxon>
        <taxon>Candidatus Curtissiibacteriota</taxon>
    </lineage>
</organism>
<keyword evidence="1" id="KW-1133">Transmembrane helix</keyword>
<name>A0A1F5G4F8_9BACT</name>
<reference evidence="2 3" key="1">
    <citation type="journal article" date="2016" name="Nat. Commun.">
        <title>Thousands of microbial genomes shed light on interconnected biogeochemical processes in an aquifer system.</title>
        <authorList>
            <person name="Anantharaman K."/>
            <person name="Brown C.T."/>
            <person name="Hug L.A."/>
            <person name="Sharon I."/>
            <person name="Castelle C.J."/>
            <person name="Probst A.J."/>
            <person name="Thomas B.C."/>
            <person name="Singh A."/>
            <person name="Wilkins M.J."/>
            <person name="Karaoz U."/>
            <person name="Brodie E.L."/>
            <person name="Williams K.H."/>
            <person name="Hubbard S.S."/>
            <person name="Banfield J.F."/>
        </authorList>
    </citation>
    <scope>NUCLEOTIDE SEQUENCE [LARGE SCALE GENOMIC DNA]</scope>
</reference>
<keyword evidence="1" id="KW-0812">Transmembrane</keyword>
<accession>A0A1F5G4F8</accession>
<sequence>MPTLVEIVPTTTLVETFRLTLVVLAQTLLLQTQQILMRLVLMVVALAMLKLRYLGTEPTLKMRQTLELQLITLLFKPTRLMLKTTSHPISIPVETKPNTTPEVMSQLRQATQKARLIFQPRSTRTLPGLAEMVAAHCQFGSPETEQNLTTMQTLPWHPVT</sequence>
<dbReference type="EMBL" id="MFAV01000008">
    <property type="protein sequence ID" value="OGD86752.1"/>
    <property type="molecule type" value="Genomic_DNA"/>
</dbReference>
<dbReference type="AlphaFoldDB" id="A0A1F5G4F8"/>
<evidence type="ECO:0000313" key="3">
    <source>
        <dbReference type="Proteomes" id="UP000176628"/>
    </source>
</evidence>
<comment type="caution">
    <text evidence="2">The sequence shown here is derived from an EMBL/GenBank/DDBJ whole genome shotgun (WGS) entry which is preliminary data.</text>
</comment>
<evidence type="ECO:0000256" key="1">
    <source>
        <dbReference type="SAM" id="Phobius"/>
    </source>
</evidence>
<dbReference type="Proteomes" id="UP000176628">
    <property type="component" value="Unassembled WGS sequence"/>
</dbReference>
<proteinExistence type="predicted"/>